<accession>A0ABR3FIM1</accession>
<comment type="caution">
    <text evidence="5">The sequence shown here is derived from an EMBL/GenBank/DDBJ whole genome shotgun (WGS) entry which is preliminary data.</text>
</comment>
<dbReference type="SMART" id="SM00360">
    <property type="entry name" value="RRM"/>
    <property type="match status" value="2"/>
</dbReference>
<evidence type="ECO:0000313" key="6">
    <source>
        <dbReference type="Proteomes" id="UP001465976"/>
    </source>
</evidence>
<evidence type="ECO:0000313" key="5">
    <source>
        <dbReference type="EMBL" id="KAL0575219.1"/>
    </source>
</evidence>
<feature type="compositionally biased region" description="Low complexity" evidence="3">
    <location>
        <begin position="544"/>
        <end position="559"/>
    </location>
</feature>
<feature type="compositionally biased region" description="Basic and acidic residues" evidence="3">
    <location>
        <begin position="1011"/>
        <end position="1022"/>
    </location>
</feature>
<evidence type="ECO:0000256" key="3">
    <source>
        <dbReference type="SAM" id="MobiDB-lite"/>
    </source>
</evidence>
<feature type="region of interest" description="Disordered" evidence="3">
    <location>
        <begin position="512"/>
        <end position="643"/>
    </location>
</feature>
<gene>
    <name evidence="5" type="ORF">V5O48_006758</name>
</gene>
<protein>
    <recommendedName>
        <fullName evidence="4">RRM domain-containing protein</fullName>
    </recommendedName>
</protein>
<feature type="region of interest" description="Disordered" evidence="3">
    <location>
        <begin position="733"/>
        <end position="845"/>
    </location>
</feature>
<proteinExistence type="predicted"/>
<feature type="compositionally biased region" description="Low complexity" evidence="3">
    <location>
        <begin position="814"/>
        <end position="826"/>
    </location>
</feature>
<feature type="compositionally biased region" description="Pro residues" evidence="3">
    <location>
        <begin position="827"/>
        <end position="844"/>
    </location>
</feature>
<feature type="compositionally biased region" description="Basic and acidic residues" evidence="3">
    <location>
        <begin position="934"/>
        <end position="949"/>
    </location>
</feature>
<name>A0ABR3FIM1_9AGAR</name>
<feature type="region of interest" description="Disordered" evidence="3">
    <location>
        <begin position="335"/>
        <end position="376"/>
    </location>
</feature>
<keyword evidence="1 2" id="KW-0694">RNA-binding</keyword>
<dbReference type="InterPro" id="IPR035979">
    <property type="entry name" value="RBD_domain_sf"/>
</dbReference>
<feature type="region of interest" description="Disordered" evidence="3">
    <location>
        <begin position="290"/>
        <end position="310"/>
    </location>
</feature>
<feature type="domain" description="RRM" evidence="4">
    <location>
        <begin position="46"/>
        <end position="123"/>
    </location>
</feature>
<feature type="compositionally biased region" description="Low complexity" evidence="3">
    <location>
        <begin position="335"/>
        <end position="370"/>
    </location>
</feature>
<feature type="compositionally biased region" description="Basic residues" evidence="3">
    <location>
        <begin position="622"/>
        <end position="642"/>
    </location>
</feature>
<evidence type="ECO:0000256" key="1">
    <source>
        <dbReference type="ARBA" id="ARBA00022884"/>
    </source>
</evidence>
<dbReference type="PANTHER" id="PTHR23003">
    <property type="entry name" value="RNA RECOGNITION MOTIF RRM DOMAIN CONTAINING PROTEIN"/>
    <property type="match status" value="1"/>
</dbReference>
<dbReference type="Proteomes" id="UP001465976">
    <property type="component" value="Unassembled WGS sequence"/>
</dbReference>
<feature type="compositionally biased region" description="Polar residues" evidence="3">
    <location>
        <begin position="416"/>
        <end position="434"/>
    </location>
</feature>
<dbReference type="SUPFAM" id="SSF54928">
    <property type="entry name" value="RNA-binding domain, RBD"/>
    <property type="match status" value="2"/>
</dbReference>
<feature type="compositionally biased region" description="Basic and acidic residues" evidence="3">
    <location>
        <begin position="580"/>
        <end position="603"/>
    </location>
</feature>
<dbReference type="Pfam" id="PF00076">
    <property type="entry name" value="RRM_1"/>
    <property type="match status" value="2"/>
</dbReference>
<dbReference type="EMBL" id="JBAHYK010000325">
    <property type="protein sequence ID" value="KAL0575219.1"/>
    <property type="molecule type" value="Genomic_DNA"/>
</dbReference>
<dbReference type="PROSITE" id="PS50102">
    <property type="entry name" value="RRM"/>
    <property type="match status" value="2"/>
</dbReference>
<evidence type="ECO:0000256" key="2">
    <source>
        <dbReference type="PROSITE-ProRule" id="PRU00176"/>
    </source>
</evidence>
<dbReference type="InterPro" id="IPR000504">
    <property type="entry name" value="RRM_dom"/>
</dbReference>
<feature type="region of interest" description="Disordered" evidence="3">
    <location>
        <begin position="416"/>
        <end position="438"/>
    </location>
</feature>
<organism evidence="5 6">
    <name type="scientific">Marasmius crinis-equi</name>
    <dbReference type="NCBI Taxonomy" id="585013"/>
    <lineage>
        <taxon>Eukaryota</taxon>
        <taxon>Fungi</taxon>
        <taxon>Dikarya</taxon>
        <taxon>Basidiomycota</taxon>
        <taxon>Agaricomycotina</taxon>
        <taxon>Agaricomycetes</taxon>
        <taxon>Agaricomycetidae</taxon>
        <taxon>Agaricales</taxon>
        <taxon>Marasmiineae</taxon>
        <taxon>Marasmiaceae</taxon>
        <taxon>Marasmius</taxon>
    </lineage>
</organism>
<feature type="compositionally biased region" description="Polar residues" evidence="3">
    <location>
        <begin position="967"/>
        <end position="984"/>
    </location>
</feature>
<dbReference type="InterPro" id="IPR012677">
    <property type="entry name" value="Nucleotide-bd_a/b_plait_sf"/>
</dbReference>
<dbReference type="PANTHER" id="PTHR23003:SF64">
    <property type="entry name" value="RRM DOMAIN-CONTAINING PROTEIN"/>
    <property type="match status" value="1"/>
</dbReference>
<sequence length="1032" mass="108549">MSTADISQDPQSLHGLLPPTNDDIEAIIQLATSGEGKSGPLKDTRTQLFVGNLPYRVRWQDLKDLFRKAGTVLRADVSLGPDNRSRGYGTVLLATAEDAGRAIDMFNGYSWQTRVLEVRPDRMGSDVDQQSHYEHLNQTNNLRASSAMLGVPSLFVGGGVAGGGGDLDYASLLGLDNRPPSSSGPSNGGGGGRNLFVGNLPFHCQWQDLKDLFRRAGTILRADVALGQDGRSRGFGTVVFATEADAERALRMFNGHELNGRPLKVHYDKFSQTAQPTILPISSLSPNLSSLTTSLSTPASPTPQQQHQKMIPPHLSHLLSTSHLGNTLLSSAATSRSLSSGTASPRHINSYPSSRPLSPQPPSLSNLSASQHQDHSSNQIVMPAGYTLDFGPSSRPTTPYYEALSAAGYLGGSNAATDSNTDWPPRSGAQSAASSRDGDLTVASLAERIVGKGLGGLSIGDARESTGLQRPSLLSRSEPVSSAALALSPALSSGSDAMSRLLTRRSSVTNSAISIDSGSGSAGSGSVIGSGRVSRTNSGGVSAGEGRSTSGSGSGDLSSARTTPLSDHGLDLPQSNESPRTSDDNGEKEKRKAKEIEKEKDAAQTHPHHPGPIAIPPPPRWGHPHPPPHAHAHAHAHAHPHPHPAYPYPGYPIPSPSAYPMPHNAAQMTPHGLPPITPSMPPFTFFNPGMGSPMPSPAIGYPVSPYAMAAGTPLHSPGIPGYHPMGIMMVTPTGIMPPPPPPPPPPSIPQHHGQTPQAEEERPGTARRPSVPEDATEEDASSSGNDVGDKGQSESGKGKDKEDDNPYFRFASVSGSQQPQQQSSAPQPQPQPQHSPLPPMPHYPHPMHMGMYHPMHAMTPFSPGLAMSPWEPNPFINAAVGAPVHHPQPPGGYFAGATPSSLGAEMGSGANAEAGIGGYFDSVYKQGSSSSGEGSKEVSPKVANDKGVSERSVGGAHRTEEPHQKRSTSYNLNLPSFGTTSVSQEKGDQRATEMIRTQSMSSSAASRPRMHRPDSDPGDRQHGHPVVVSPEE</sequence>
<feature type="compositionally biased region" description="Pro residues" evidence="3">
    <location>
        <begin position="735"/>
        <end position="748"/>
    </location>
</feature>
<feature type="compositionally biased region" description="Low complexity" evidence="3">
    <location>
        <begin position="290"/>
        <end position="303"/>
    </location>
</feature>
<evidence type="ECO:0000259" key="4">
    <source>
        <dbReference type="PROSITE" id="PS50102"/>
    </source>
</evidence>
<feature type="domain" description="RRM" evidence="4">
    <location>
        <begin position="193"/>
        <end position="270"/>
    </location>
</feature>
<reference evidence="5 6" key="1">
    <citation type="submission" date="2024-02" db="EMBL/GenBank/DDBJ databases">
        <title>A draft genome for the cacao thread blight pathogen Marasmius crinis-equi.</title>
        <authorList>
            <person name="Cohen S.P."/>
            <person name="Baruah I.K."/>
            <person name="Amoako-Attah I."/>
            <person name="Bukari Y."/>
            <person name="Meinhardt L.W."/>
            <person name="Bailey B.A."/>
        </authorList>
    </citation>
    <scope>NUCLEOTIDE SEQUENCE [LARGE SCALE GENOMIC DNA]</scope>
    <source>
        <strain evidence="5 6">GH-76</strain>
    </source>
</reference>
<feature type="compositionally biased region" description="Basic and acidic residues" evidence="3">
    <location>
        <begin position="787"/>
        <end position="806"/>
    </location>
</feature>
<feature type="region of interest" description="Disordered" evidence="3">
    <location>
        <begin position="926"/>
        <end position="1032"/>
    </location>
</feature>
<dbReference type="InterPro" id="IPR050374">
    <property type="entry name" value="RRT5_SRSF_SR"/>
</dbReference>
<keyword evidence="6" id="KW-1185">Reference proteome</keyword>
<dbReference type="Gene3D" id="3.30.70.330">
    <property type="match status" value="2"/>
</dbReference>